<gene>
    <name evidence="1" type="ORF">FC694_24795</name>
</gene>
<sequence length="66" mass="7207">MGIQKNVETVSFSNGNELRIESFPSKIINVKIDVLPLYVVLAAIIYGSSVYNKFPADMIDGFAVIG</sequence>
<name>A0A4U2MJ32_9BACI</name>
<accession>A0A4U2MJ32</accession>
<evidence type="ECO:0000313" key="1">
    <source>
        <dbReference type="EMBL" id="TKH11092.1"/>
    </source>
</evidence>
<dbReference type="AlphaFoldDB" id="A0A4U2MJ32"/>
<protein>
    <submittedName>
        <fullName evidence="1">Uncharacterized protein</fullName>
    </submittedName>
</protein>
<proteinExistence type="predicted"/>
<comment type="caution">
    <text evidence="1">The sequence shown here is derived from an EMBL/GenBank/DDBJ whole genome shotgun (WGS) entry which is preliminary data.</text>
</comment>
<reference evidence="1 2" key="1">
    <citation type="journal article" date="2019" name="Environ. Microbiol.">
        <title>An active ?-lactamase is a part of an orchestrated cell wall stress resistance network of Bacillus subtilis and related rhizosphere species.</title>
        <authorList>
            <person name="Bucher T."/>
            <person name="Keren-Paz A."/>
            <person name="Hausser J."/>
            <person name="Olender T."/>
            <person name="Cytryn E."/>
            <person name="Kolodkin-Gal I."/>
        </authorList>
    </citation>
    <scope>NUCLEOTIDE SEQUENCE [LARGE SCALE GENOMIC DNA]</scope>
    <source>
        <strain evidence="1 2">I71</strain>
    </source>
</reference>
<organism evidence="1 2">
    <name type="scientific">Bacillus wiedmannii</name>
    <dbReference type="NCBI Taxonomy" id="1890302"/>
    <lineage>
        <taxon>Bacteria</taxon>
        <taxon>Bacillati</taxon>
        <taxon>Bacillota</taxon>
        <taxon>Bacilli</taxon>
        <taxon>Bacillales</taxon>
        <taxon>Bacillaceae</taxon>
        <taxon>Bacillus</taxon>
        <taxon>Bacillus cereus group</taxon>
    </lineage>
</organism>
<dbReference type="EMBL" id="SZOM01000254">
    <property type="protein sequence ID" value="TKH11092.1"/>
    <property type="molecule type" value="Genomic_DNA"/>
</dbReference>
<evidence type="ECO:0000313" key="2">
    <source>
        <dbReference type="Proteomes" id="UP000306037"/>
    </source>
</evidence>
<dbReference type="Proteomes" id="UP000306037">
    <property type="component" value="Unassembled WGS sequence"/>
</dbReference>